<evidence type="ECO:0000256" key="1">
    <source>
        <dbReference type="SAM" id="MobiDB-lite"/>
    </source>
</evidence>
<feature type="region of interest" description="Disordered" evidence="1">
    <location>
        <begin position="22"/>
        <end position="81"/>
    </location>
</feature>
<accession>A0A6C0DUD1</accession>
<organism evidence="2">
    <name type="scientific">viral metagenome</name>
    <dbReference type="NCBI Taxonomy" id="1070528"/>
    <lineage>
        <taxon>unclassified sequences</taxon>
        <taxon>metagenomes</taxon>
        <taxon>organismal metagenomes</taxon>
    </lineage>
</organism>
<name>A0A6C0DUD1_9ZZZZ</name>
<sequence length="157" mass="17075">MSADPTQPSTNAFPPMQVQAINGSSQQNAALNSFKSGQTDTANMAKLSGGKHRKRRYRGGQTAPAPVVVPQTPKTYSDQSVPAINGSGGILSNLVSTSNQNNANAVYDNQASVVKGGSRKRKVRRFLEWPCYSGGKTKRKSKSRKSRKSRKHRKSRK</sequence>
<feature type="compositionally biased region" description="Low complexity" evidence="1">
    <location>
        <begin position="59"/>
        <end position="73"/>
    </location>
</feature>
<protein>
    <submittedName>
        <fullName evidence="2">Uncharacterized protein</fullName>
    </submittedName>
</protein>
<evidence type="ECO:0000313" key="2">
    <source>
        <dbReference type="EMBL" id="QHT19639.1"/>
    </source>
</evidence>
<proteinExistence type="predicted"/>
<feature type="region of interest" description="Disordered" evidence="1">
    <location>
        <begin position="129"/>
        <end position="157"/>
    </location>
</feature>
<feature type="compositionally biased region" description="Basic residues" evidence="1">
    <location>
        <begin position="136"/>
        <end position="157"/>
    </location>
</feature>
<feature type="compositionally biased region" description="Polar residues" evidence="1">
    <location>
        <begin position="22"/>
        <end position="42"/>
    </location>
</feature>
<feature type="compositionally biased region" description="Basic residues" evidence="1">
    <location>
        <begin position="49"/>
        <end position="58"/>
    </location>
</feature>
<dbReference type="AlphaFoldDB" id="A0A6C0DUD1"/>
<dbReference type="EMBL" id="MN739668">
    <property type="protein sequence ID" value="QHT19639.1"/>
    <property type="molecule type" value="Genomic_DNA"/>
</dbReference>
<reference evidence="2" key="1">
    <citation type="journal article" date="2020" name="Nature">
        <title>Giant virus diversity and host interactions through global metagenomics.</title>
        <authorList>
            <person name="Schulz F."/>
            <person name="Roux S."/>
            <person name="Paez-Espino D."/>
            <person name="Jungbluth S."/>
            <person name="Walsh D.A."/>
            <person name="Denef V.J."/>
            <person name="McMahon K.D."/>
            <person name="Konstantinidis K.T."/>
            <person name="Eloe-Fadrosh E.A."/>
            <person name="Kyrpides N.C."/>
            <person name="Woyke T."/>
        </authorList>
    </citation>
    <scope>NUCLEOTIDE SEQUENCE</scope>
    <source>
        <strain evidence="2">GVMAG-M-3300023174-5</strain>
    </source>
</reference>